<dbReference type="RefSeq" id="WP_260746765.1">
    <property type="nucleotide sequence ID" value="NZ_CP092109.1"/>
</dbReference>
<evidence type="ECO:0000313" key="6">
    <source>
        <dbReference type="Proteomes" id="UP001060414"/>
    </source>
</evidence>
<keyword evidence="6" id="KW-1185">Reference proteome</keyword>
<keyword evidence="3" id="KW-0456">Lyase</keyword>
<evidence type="ECO:0000256" key="1">
    <source>
        <dbReference type="ARBA" id="ARBA00022793"/>
    </source>
</evidence>
<sequence>MSYVHQYIERCSGRCRVEPLFGDRVVRWLYDPLRENAPALFRLFTGASSSRALAFFNYDLVLGARLLGAERFLAACGIDRTECLDAPETLDTPRKVFERKIRYWQCRPMPSDPRAVVSPADARVLVGSLAEQSAFFLKDKFFTVEELLGAGRYRWLREFAGGDFAVFRLTPDKYHYNHVPVAGRVLDVYEVEGDYHSCNPQAVVSVITPYSKNKRVVTVIDTDVPGGTEVGLVAMVEVVALMIGEIVQCYSEREYCEPCLPAPGMFLHKGQPKSLYRPGSSTDVLLFQAGRVRFAQDLLTNQQRRDVSSRFTRGFQQPLVETDLQVRSVVGWAAKSTSAPFG</sequence>
<keyword evidence="4" id="KW-0670">Pyruvate</keyword>
<name>A0ABY5ZIK4_9BACT</name>
<evidence type="ECO:0000313" key="5">
    <source>
        <dbReference type="EMBL" id="UWZ78413.1"/>
    </source>
</evidence>
<organism evidence="5 6">
    <name type="scientific">Geoalkalibacter halelectricus</name>
    <dbReference type="NCBI Taxonomy" id="2847045"/>
    <lineage>
        <taxon>Bacteria</taxon>
        <taxon>Pseudomonadati</taxon>
        <taxon>Thermodesulfobacteriota</taxon>
        <taxon>Desulfuromonadia</taxon>
        <taxon>Desulfuromonadales</taxon>
        <taxon>Geoalkalibacteraceae</taxon>
        <taxon>Geoalkalibacter</taxon>
    </lineage>
</organism>
<dbReference type="EMBL" id="CP092109">
    <property type="protein sequence ID" value="UWZ78413.1"/>
    <property type="molecule type" value="Genomic_DNA"/>
</dbReference>
<evidence type="ECO:0000256" key="4">
    <source>
        <dbReference type="ARBA" id="ARBA00023317"/>
    </source>
</evidence>
<dbReference type="PANTHER" id="PTHR10067">
    <property type="entry name" value="PHOSPHATIDYLSERINE DECARBOXYLASE"/>
    <property type="match status" value="1"/>
</dbReference>
<dbReference type="PANTHER" id="PTHR10067:SF17">
    <property type="entry name" value="PHOSPHATIDYLSERINE DECARBOXYLASE PROENZYME 2"/>
    <property type="match status" value="1"/>
</dbReference>
<dbReference type="InterPro" id="IPR003817">
    <property type="entry name" value="PS_Dcarbxylase"/>
</dbReference>
<proteinExistence type="predicted"/>
<keyword evidence="2" id="KW-0865">Zymogen</keyword>
<dbReference type="Proteomes" id="UP001060414">
    <property type="component" value="Chromosome"/>
</dbReference>
<keyword evidence="1" id="KW-0210">Decarboxylase</keyword>
<evidence type="ECO:0000256" key="3">
    <source>
        <dbReference type="ARBA" id="ARBA00023239"/>
    </source>
</evidence>
<accession>A0ABY5ZIK4</accession>
<reference evidence="5" key="1">
    <citation type="journal article" date="2022" name="Environ. Microbiol.">
        <title>Geoalkalibacter halelectricus SAP #1 sp. nov. possessing extracellular electron transfer and mineral#reducing capabilities from a haloalkaline environment.</title>
        <authorList>
            <person name="Yadav S."/>
            <person name="Singh R."/>
            <person name="Sundharam S.S."/>
            <person name="Chaudhary S."/>
            <person name="Krishnamurthi S."/>
            <person name="Patil S.A."/>
        </authorList>
    </citation>
    <scope>NUCLEOTIDE SEQUENCE</scope>
    <source>
        <strain evidence="5">SAP-1</strain>
    </source>
</reference>
<protein>
    <submittedName>
        <fullName evidence="5">Phosphatidylserine decarboxylase</fullName>
    </submittedName>
</protein>
<gene>
    <name evidence="5" type="ORF">L9S41_12035</name>
</gene>
<dbReference type="Pfam" id="PF02666">
    <property type="entry name" value="PS_Dcarbxylase"/>
    <property type="match status" value="1"/>
</dbReference>
<evidence type="ECO:0000256" key="2">
    <source>
        <dbReference type="ARBA" id="ARBA00023145"/>
    </source>
</evidence>